<protein>
    <submittedName>
        <fullName evidence="1">Uncharacterized protein</fullName>
    </submittedName>
</protein>
<sequence>MYESHFIAIMCGLIFGGEPEVTHGYSVGYDIHRIRVDCEIEAHVIEAGRDTRSSLDSIQQALFAAQLTGKTPMVVLIDTDGREGAIEFRVRTVAEMLGVDYRVFTQEALVRTMLGS</sequence>
<accession>A0ABQ1QWG3</accession>
<organism evidence="1 2">
    <name type="scientific">Sinisalibacter lacisalsi</name>
    <dbReference type="NCBI Taxonomy" id="1526570"/>
    <lineage>
        <taxon>Bacteria</taxon>
        <taxon>Pseudomonadati</taxon>
        <taxon>Pseudomonadota</taxon>
        <taxon>Alphaproteobacteria</taxon>
        <taxon>Rhodobacterales</taxon>
        <taxon>Roseobacteraceae</taxon>
        <taxon>Sinisalibacter</taxon>
    </lineage>
</organism>
<proteinExistence type="predicted"/>
<evidence type="ECO:0000313" key="1">
    <source>
        <dbReference type="EMBL" id="GGD47337.1"/>
    </source>
</evidence>
<reference evidence="2" key="1">
    <citation type="journal article" date="2019" name="Int. J. Syst. Evol. Microbiol.">
        <title>The Global Catalogue of Microorganisms (GCM) 10K type strain sequencing project: providing services to taxonomists for standard genome sequencing and annotation.</title>
        <authorList>
            <consortium name="The Broad Institute Genomics Platform"/>
            <consortium name="The Broad Institute Genome Sequencing Center for Infectious Disease"/>
            <person name="Wu L."/>
            <person name="Ma J."/>
        </authorList>
    </citation>
    <scope>NUCLEOTIDE SEQUENCE [LARGE SCALE GENOMIC DNA]</scope>
    <source>
        <strain evidence="2">CGMCC 1.12922</strain>
    </source>
</reference>
<name>A0ABQ1QWG3_9RHOB</name>
<dbReference type="Proteomes" id="UP000617355">
    <property type="component" value="Unassembled WGS sequence"/>
</dbReference>
<dbReference type="RefSeq" id="WP_188530127.1">
    <property type="nucleotide sequence ID" value="NZ_BMGI01000006.1"/>
</dbReference>
<gene>
    <name evidence="1" type="ORF">GCM10011358_33950</name>
</gene>
<keyword evidence="2" id="KW-1185">Reference proteome</keyword>
<comment type="caution">
    <text evidence="1">The sequence shown here is derived from an EMBL/GenBank/DDBJ whole genome shotgun (WGS) entry which is preliminary data.</text>
</comment>
<dbReference type="EMBL" id="BMGI01000006">
    <property type="protein sequence ID" value="GGD47337.1"/>
    <property type="molecule type" value="Genomic_DNA"/>
</dbReference>
<evidence type="ECO:0000313" key="2">
    <source>
        <dbReference type="Proteomes" id="UP000617355"/>
    </source>
</evidence>